<feature type="chain" id="PRO_5041426303" description="Ricin B lectin domain-containing protein" evidence="1">
    <location>
        <begin position="19"/>
        <end position="186"/>
    </location>
</feature>
<comment type="caution">
    <text evidence="2">The sequence shown here is derived from an EMBL/GenBank/DDBJ whole genome shotgun (WGS) entry which is preliminary data.</text>
</comment>
<sequence length="186" mass="19366">MYSSTILLISALFSAATASPLTARSICHPNFEGAALTVTGYSAYGATSWAATPVVGAVTPVVGELANGSTAPSKFFFQQNGDDPDVTYTVKTVANVNFAVELTATGGVVTHNVDWSGSNVNQKWRVECTTCATDISQKQGVVASGCAISSAFPATNGFCVRMSRPGRELELAICPSEGNGNFYFSV</sequence>
<name>A0AA39MS05_ARMTA</name>
<dbReference type="Proteomes" id="UP001175211">
    <property type="component" value="Unassembled WGS sequence"/>
</dbReference>
<keyword evidence="1" id="KW-0732">Signal</keyword>
<dbReference type="RefSeq" id="XP_060324815.1">
    <property type="nucleotide sequence ID" value="XM_060480976.1"/>
</dbReference>
<evidence type="ECO:0000256" key="1">
    <source>
        <dbReference type="SAM" id="SignalP"/>
    </source>
</evidence>
<organism evidence="2 3">
    <name type="scientific">Armillaria tabescens</name>
    <name type="common">Ringless honey mushroom</name>
    <name type="synonym">Agaricus tabescens</name>
    <dbReference type="NCBI Taxonomy" id="1929756"/>
    <lineage>
        <taxon>Eukaryota</taxon>
        <taxon>Fungi</taxon>
        <taxon>Dikarya</taxon>
        <taxon>Basidiomycota</taxon>
        <taxon>Agaricomycotina</taxon>
        <taxon>Agaricomycetes</taxon>
        <taxon>Agaricomycetidae</taxon>
        <taxon>Agaricales</taxon>
        <taxon>Marasmiineae</taxon>
        <taxon>Physalacriaceae</taxon>
        <taxon>Desarmillaria</taxon>
    </lineage>
</organism>
<evidence type="ECO:0008006" key="4">
    <source>
        <dbReference type="Google" id="ProtNLM"/>
    </source>
</evidence>
<accession>A0AA39MS05</accession>
<gene>
    <name evidence="2" type="ORF">EV420DRAFT_1768539</name>
</gene>
<feature type="signal peptide" evidence="1">
    <location>
        <begin position="1"/>
        <end position="18"/>
    </location>
</feature>
<protein>
    <recommendedName>
        <fullName evidence="4">Ricin B lectin domain-containing protein</fullName>
    </recommendedName>
</protein>
<dbReference type="GeneID" id="85364524"/>
<evidence type="ECO:0000313" key="2">
    <source>
        <dbReference type="EMBL" id="KAK0443690.1"/>
    </source>
</evidence>
<keyword evidence="3" id="KW-1185">Reference proteome</keyword>
<dbReference type="AlphaFoldDB" id="A0AA39MS05"/>
<dbReference type="EMBL" id="JAUEPS010000057">
    <property type="protein sequence ID" value="KAK0443690.1"/>
    <property type="molecule type" value="Genomic_DNA"/>
</dbReference>
<evidence type="ECO:0000313" key="3">
    <source>
        <dbReference type="Proteomes" id="UP001175211"/>
    </source>
</evidence>
<reference evidence="2" key="1">
    <citation type="submission" date="2023-06" db="EMBL/GenBank/DDBJ databases">
        <authorList>
            <consortium name="Lawrence Berkeley National Laboratory"/>
            <person name="Ahrendt S."/>
            <person name="Sahu N."/>
            <person name="Indic B."/>
            <person name="Wong-Bajracharya J."/>
            <person name="Merenyi Z."/>
            <person name="Ke H.-M."/>
            <person name="Monk M."/>
            <person name="Kocsube S."/>
            <person name="Drula E."/>
            <person name="Lipzen A."/>
            <person name="Balint B."/>
            <person name="Henrissat B."/>
            <person name="Andreopoulos B."/>
            <person name="Martin F.M."/>
            <person name="Harder C.B."/>
            <person name="Rigling D."/>
            <person name="Ford K.L."/>
            <person name="Foster G.D."/>
            <person name="Pangilinan J."/>
            <person name="Papanicolaou A."/>
            <person name="Barry K."/>
            <person name="LaButti K."/>
            <person name="Viragh M."/>
            <person name="Koriabine M."/>
            <person name="Yan M."/>
            <person name="Riley R."/>
            <person name="Champramary S."/>
            <person name="Plett K.L."/>
            <person name="Tsai I.J."/>
            <person name="Slot J."/>
            <person name="Sipos G."/>
            <person name="Plett J."/>
            <person name="Nagy L.G."/>
            <person name="Grigoriev I.V."/>
        </authorList>
    </citation>
    <scope>NUCLEOTIDE SEQUENCE</scope>
    <source>
        <strain evidence="2">CCBAS 213</strain>
    </source>
</reference>
<proteinExistence type="predicted"/>